<dbReference type="HOGENOM" id="CLU_007946_15_10_1"/>
<dbReference type="PaxDb" id="3218-PP1S360_36V6.1"/>
<evidence type="ECO:0000256" key="1">
    <source>
        <dbReference type="ARBA" id="ARBA00004141"/>
    </source>
</evidence>
<dbReference type="Gramene" id="Pp3c14_100V3.11">
    <property type="protein sequence ID" value="Pp3c14_100V3.11"/>
    <property type="gene ID" value="Pp3c14_100"/>
</dbReference>
<evidence type="ECO:0000313" key="8">
    <source>
        <dbReference type="EMBL" id="PNR40419.1"/>
    </source>
</evidence>
<feature type="transmembrane region" description="Helical" evidence="6">
    <location>
        <begin position="408"/>
        <end position="429"/>
    </location>
</feature>
<evidence type="ECO:0000256" key="2">
    <source>
        <dbReference type="ARBA" id="ARBA00008572"/>
    </source>
</evidence>
<feature type="transmembrane region" description="Helical" evidence="6">
    <location>
        <begin position="119"/>
        <end position="140"/>
    </location>
</feature>
<evidence type="ECO:0000256" key="5">
    <source>
        <dbReference type="ARBA" id="ARBA00023136"/>
    </source>
</evidence>
<evidence type="ECO:0000259" key="7">
    <source>
        <dbReference type="Pfam" id="PF13906"/>
    </source>
</evidence>
<feature type="transmembrane region" description="Helical" evidence="6">
    <location>
        <begin position="181"/>
        <end position="204"/>
    </location>
</feature>
<dbReference type="AlphaFoldDB" id="A9TXL1"/>
<keyword evidence="3 6" id="KW-0812">Transmembrane</keyword>
<dbReference type="PANTHER" id="PTHR43243">
    <property type="entry name" value="INNER MEMBRANE TRANSPORTER YGJI-RELATED"/>
    <property type="match status" value="1"/>
</dbReference>
<dbReference type="EnsemblPlants" id="Pp3c14_100V3.11">
    <property type="protein sequence ID" value="Pp3c14_100V3.11"/>
    <property type="gene ID" value="Pp3c14_100"/>
</dbReference>
<comment type="subcellular location">
    <subcellularLocation>
        <location evidence="1">Membrane</location>
        <topology evidence="1">Multi-pass membrane protein</topology>
    </subcellularLocation>
</comment>
<dbReference type="OrthoDB" id="5982228at2759"/>
<dbReference type="OMA" id="WILGWDL"/>
<evidence type="ECO:0000256" key="3">
    <source>
        <dbReference type="ARBA" id="ARBA00022692"/>
    </source>
</evidence>
<dbReference type="GO" id="GO:0016020">
    <property type="term" value="C:membrane"/>
    <property type="evidence" value="ECO:0007669"/>
    <property type="project" value="UniProtKB-SubCell"/>
</dbReference>
<name>A9TXL1_PHYPA</name>
<feature type="transmembrane region" description="Helical" evidence="6">
    <location>
        <begin position="287"/>
        <end position="312"/>
    </location>
</feature>
<reference evidence="8 10" key="2">
    <citation type="journal article" date="2018" name="Plant J.">
        <title>The Physcomitrella patens chromosome-scale assembly reveals moss genome structure and evolution.</title>
        <authorList>
            <person name="Lang D."/>
            <person name="Ullrich K.K."/>
            <person name="Murat F."/>
            <person name="Fuchs J."/>
            <person name="Jenkins J."/>
            <person name="Haas F.B."/>
            <person name="Piednoel M."/>
            <person name="Gundlach H."/>
            <person name="Van Bel M."/>
            <person name="Meyberg R."/>
            <person name="Vives C."/>
            <person name="Morata J."/>
            <person name="Symeonidi A."/>
            <person name="Hiss M."/>
            <person name="Muchero W."/>
            <person name="Kamisugi Y."/>
            <person name="Saleh O."/>
            <person name="Blanc G."/>
            <person name="Decker E.L."/>
            <person name="van Gessel N."/>
            <person name="Grimwood J."/>
            <person name="Hayes R.D."/>
            <person name="Graham S.W."/>
            <person name="Gunter L.E."/>
            <person name="McDaniel S.F."/>
            <person name="Hoernstein S.N.W."/>
            <person name="Larsson A."/>
            <person name="Li F.W."/>
            <person name="Perroud P.F."/>
            <person name="Phillips J."/>
            <person name="Ranjan P."/>
            <person name="Rokshar D.S."/>
            <person name="Rothfels C.J."/>
            <person name="Schneider L."/>
            <person name="Shu S."/>
            <person name="Stevenson D.W."/>
            <person name="Thummler F."/>
            <person name="Tillich M."/>
            <person name="Villarreal Aguilar J.C."/>
            <person name="Widiez T."/>
            <person name="Wong G.K."/>
            <person name="Wymore A."/>
            <person name="Zhang Y."/>
            <person name="Zimmer A.D."/>
            <person name="Quatrano R.S."/>
            <person name="Mayer K.F.X."/>
            <person name="Goodstein D."/>
            <person name="Casacuberta J.M."/>
            <person name="Vandepoele K."/>
            <person name="Reski R."/>
            <person name="Cuming A.C."/>
            <person name="Tuskan G.A."/>
            <person name="Maumus F."/>
            <person name="Salse J."/>
            <person name="Schmutz J."/>
            <person name="Rensing S.A."/>
        </authorList>
    </citation>
    <scope>NUCLEOTIDE SEQUENCE [LARGE SCALE GENOMIC DNA]</scope>
    <source>
        <strain evidence="9 10">cv. Gransden 2004</strain>
    </source>
</reference>
<dbReference type="Pfam" id="PF13520">
    <property type="entry name" value="AA_permease_2"/>
    <property type="match status" value="1"/>
</dbReference>
<feature type="transmembrane region" description="Helical" evidence="6">
    <location>
        <begin position="507"/>
        <end position="527"/>
    </location>
</feature>
<dbReference type="Proteomes" id="UP000006727">
    <property type="component" value="Chromosome 14"/>
</dbReference>
<gene>
    <name evidence="9" type="primary">LOC112291716</name>
    <name evidence="8" type="ORF">PHYPA_017821</name>
</gene>
<dbReference type="InterPro" id="IPR002293">
    <property type="entry name" value="AA/rel_permease1"/>
</dbReference>
<accession>A9TXL1</accession>
<dbReference type="EnsemblPlants" id="Pp3c14_100V3.3">
    <property type="protein sequence ID" value="Pp3c14_100V3.3"/>
    <property type="gene ID" value="Pp3c14_100"/>
</dbReference>
<feature type="transmembrane region" description="Helical" evidence="6">
    <location>
        <begin position="450"/>
        <end position="471"/>
    </location>
</feature>
<dbReference type="Gramene" id="Pp3c14_100V3.1">
    <property type="protein sequence ID" value="Pp3c14_100V3.1"/>
    <property type="gene ID" value="Pp3c14_100"/>
</dbReference>
<feature type="domain" description="Cationic amino acid transporter C-terminal" evidence="7">
    <location>
        <begin position="506"/>
        <end position="555"/>
    </location>
</feature>
<dbReference type="InterPro" id="IPR029485">
    <property type="entry name" value="CAT_C"/>
</dbReference>
<dbReference type="GO" id="GO:0015171">
    <property type="term" value="F:amino acid transmembrane transporter activity"/>
    <property type="evidence" value="ECO:0000318"/>
    <property type="project" value="GO_Central"/>
</dbReference>
<dbReference type="PANTHER" id="PTHR43243:SF45">
    <property type="entry name" value="CATIONIC AMINO ACID TRANSPORTER 9, CHLOROPLASTIC"/>
    <property type="match status" value="1"/>
</dbReference>
<keyword evidence="5 6" id="KW-0472">Membrane</keyword>
<dbReference type="PIRSF" id="PIRSF006060">
    <property type="entry name" value="AA_transporter"/>
    <property type="match status" value="1"/>
</dbReference>
<dbReference type="Pfam" id="PF13906">
    <property type="entry name" value="AA_permease_C"/>
    <property type="match status" value="1"/>
</dbReference>
<dbReference type="Gene3D" id="1.20.1740.10">
    <property type="entry name" value="Amino acid/polyamine transporter I"/>
    <property type="match status" value="1"/>
</dbReference>
<feature type="transmembrane region" description="Helical" evidence="6">
    <location>
        <begin position="332"/>
        <end position="354"/>
    </location>
</feature>
<keyword evidence="4 6" id="KW-1133">Transmembrane helix</keyword>
<protein>
    <recommendedName>
        <fullName evidence="7">Cationic amino acid transporter C-terminal domain-containing protein</fullName>
    </recommendedName>
</protein>
<dbReference type="RefSeq" id="XP_073394810.1">
    <property type="nucleotide sequence ID" value="XM_073538709.1"/>
</dbReference>
<proteinExistence type="inferred from homology"/>
<feature type="transmembrane region" description="Helical" evidence="6">
    <location>
        <begin position="533"/>
        <end position="551"/>
    </location>
</feature>
<dbReference type="Gramene" id="Pp3c14_100V3.3">
    <property type="protein sequence ID" value="Pp3c14_100V3.3"/>
    <property type="gene ID" value="Pp3c14_100"/>
</dbReference>
<dbReference type="GO" id="GO:0006865">
    <property type="term" value="P:amino acid transport"/>
    <property type="evidence" value="ECO:0000318"/>
    <property type="project" value="GO_Central"/>
</dbReference>
<dbReference type="EMBL" id="ABEU02000014">
    <property type="protein sequence ID" value="PNR40419.1"/>
    <property type="molecule type" value="Genomic_DNA"/>
</dbReference>
<reference evidence="8 10" key="1">
    <citation type="journal article" date="2008" name="Science">
        <title>The Physcomitrella genome reveals evolutionary insights into the conquest of land by plants.</title>
        <authorList>
            <person name="Rensing S."/>
            <person name="Lang D."/>
            <person name="Zimmer A."/>
            <person name="Terry A."/>
            <person name="Salamov A."/>
            <person name="Shapiro H."/>
            <person name="Nishiyama T."/>
            <person name="Perroud P.-F."/>
            <person name="Lindquist E."/>
            <person name="Kamisugi Y."/>
            <person name="Tanahashi T."/>
            <person name="Sakakibara K."/>
            <person name="Fujita T."/>
            <person name="Oishi K."/>
            <person name="Shin-I T."/>
            <person name="Kuroki Y."/>
            <person name="Toyoda A."/>
            <person name="Suzuki Y."/>
            <person name="Hashimoto A."/>
            <person name="Yamaguchi K."/>
            <person name="Sugano A."/>
            <person name="Kohara Y."/>
            <person name="Fujiyama A."/>
            <person name="Anterola A."/>
            <person name="Aoki S."/>
            <person name="Ashton N."/>
            <person name="Barbazuk W.B."/>
            <person name="Barker E."/>
            <person name="Bennetzen J."/>
            <person name="Bezanilla M."/>
            <person name="Blankenship R."/>
            <person name="Cho S.H."/>
            <person name="Dutcher S."/>
            <person name="Estelle M."/>
            <person name="Fawcett J.A."/>
            <person name="Gundlach H."/>
            <person name="Hanada K."/>
            <person name="Heyl A."/>
            <person name="Hicks K.A."/>
            <person name="Hugh J."/>
            <person name="Lohr M."/>
            <person name="Mayer K."/>
            <person name="Melkozernov A."/>
            <person name="Murata T."/>
            <person name="Nelson D."/>
            <person name="Pils B."/>
            <person name="Prigge M."/>
            <person name="Reiss B."/>
            <person name="Renner T."/>
            <person name="Rombauts S."/>
            <person name="Rushton P."/>
            <person name="Sanderfoot A."/>
            <person name="Schween G."/>
            <person name="Shiu S.-H."/>
            <person name="Stueber K."/>
            <person name="Theodoulou F.L."/>
            <person name="Tu H."/>
            <person name="Van de Peer Y."/>
            <person name="Verrier P.J."/>
            <person name="Waters E."/>
            <person name="Wood A."/>
            <person name="Yang L."/>
            <person name="Cove D."/>
            <person name="Cuming A."/>
            <person name="Hasebe M."/>
            <person name="Lucas S."/>
            <person name="Mishler D.B."/>
            <person name="Reski R."/>
            <person name="Grigoriev I."/>
            <person name="Quatrano R.S."/>
            <person name="Boore J.L."/>
        </authorList>
    </citation>
    <scope>NUCLEOTIDE SEQUENCE [LARGE SCALE GENOMIC DNA]</scope>
    <source>
        <strain evidence="9 10">cv. Gransden 2004</strain>
    </source>
</reference>
<dbReference type="RefSeq" id="XP_024395302.1">
    <property type="nucleotide sequence ID" value="XM_024539534.2"/>
</dbReference>
<dbReference type="eggNOG" id="KOG1286">
    <property type="taxonomic scope" value="Eukaryota"/>
</dbReference>
<dbReference type="Gramene" id="Pp3c14_100V3.2">
    <property type="protein sequence ID" value="Pp3c14_100V3.2"/>
    <property type="gene ID" value="Pp3c14_100"/>
</dbReference>
<feature type="transmembrane region" description="Helical" evidence="6">
    <location>
        <begin position="248"/>
        <end position="266"/>
    </location>
</feature>
<dbReference type="GeneID" id="112291716"/>
<reference evidence="9" key="3">
    <citation type="submission" date="2020-12" db="UniProtKB">
        <authorList>
            <consortium name="EnsemblPlants"/>
        </authorList>
    </citation>
    <scope>IDENTIFICATION</scope>
</reference>
<dbReference type="EnsemblPlants" id="Pp3c14_100V3.1">
    <property type="protein sequence ID" value="Pp3c14_100V3.1"/>
    <property type="gene ID" value="Pp3c14_100"/>
</dbReference>
<organism evidence="8">
    <name type="scientific">Physcomitrium patens</name>
    <name type="common">Spreading-leaved earth moss</name>
    <name type="synonym">Physcomitrella patens</name>
    <dbReference type="NCBI Taxonomy" id="3218"/>
    <lineage>
        <taxon>Eukaryota</taxon>
        <taxon>Viridiplantae</taxon>
        <taxon>Streptophyta</taxon>
        <taxon>Embryophyta</taxon>
        <taxon>Bryophyta</taxon>
        <taxon>Bryophytina</taxon>
        <taxon>Bryopsida</taxon>
        <taxon>Funariidae</taxon>
        <taxon>Funariales</taxon>
        <taxon>Funariaceae</taxon>
        <taxon>Physcomitrium</taxon>
    </lineage>
</organism>
<evidence type="ECO:0000256" key="4">
    <source>
        <dbReference type="ARBA" id="ARBA00022989"/>
    </source>
</evidence>
<evidence type="ECO:0000313" key="9">
    <source>
        <dbReference type="EnsemblPlants" id="Pp3c14_100V3.1"/>
    </source>
</evidence>
<evidence type="ECO:0000313" key="10">
    <source>
        <dbReference type="Proteomes" id="UP000006727"/>
    </source>
</evidence>
<feature type="transmembrane region" description="Helical" evidence="6">
    <location>
        <begin position="477"/>
        <end position="495"/>
    </location>
</feature>
<dbReference type="STRING" id="3218.A9TXL1"/>
<evidence type="ECO:0000256" key="6">
    <source>
        <dbReference type="SAM" id="Phobius"/>
    </source>
</evidence>
<feature type="transmembrane region" description="Helical" evidence="6">
    <location>
        <begin position="58"/>
        <end position="79"/>
    </location>
</feature>
<feature type="transmembrane region" description="Helical" evidence="6">
    <location>
        <begin position="383"/>
        <end position="402"/>
    </location>
</feature>
<comment type="similarity">
    <text evidence="2">Belongs to the amino acid-polyamine-organocation (APC) superfamily. Cationic amino acid transporter (CAT) (TC 2.A.3.3) family.</text>
</comment>
<sequence length="579" mass="61501">MAASQRLGVRSWWSQFSSSATRIKSAPPLFGNGTTHSKRLGGISSDGGLSRKLGLADLILLGIGASIGAGIFVVTGTVAHDAGPAVVVSFALAATACVPNALSYAELSSRFPALVGGAYMYSYSTFNELTAFLVFCHLMLDYHIGAASITRSLASYLVTSLQIFPIVKALPPWVGPGGLELFGGALSINVIAPLLLVGLTIILCQGVKESSVVNDVMTIAKVSIVLMVIAVGSFEVDTSNWTPFTPNGLTPVITGATVVFFAYVGFDAVANSAEECKNPQRDLPIGILVSLFVCAGLYVAVCFVVTGMVPYINLGGDAPLANAFMDKGLNFVSILISVGAVCGLTTTVLVGLYVQSRLYLGLGRDGLLPAFFAKIDAHHQTPVTAQVWVGSVAAILAGFFNVSHLSHILSVGCLASYSIVCACVVMLRINTENQWQDGEDQLPQKGLTRWNEAVLCMLGISLCGFLVGLCYRTGGPVTYEIVLLVIMGLLLIPLLTRQEYRRPSGFACPWVPLLPVLSIGFNMFLFAQLHWEAWVRFGVVTAIAVLVYAFYGQYNATTNASSGEHSPLYHQASVEDLDT</sequence>
<dbReference type="EnsemblPlants" id="Pp3c14_100V3.2">
    <property type="protein sequence ID" value="Pp3c14_100V3.2"/>
    <property type="gene ID" value="Pp3c14_100"/>
</dbReference>
<keyword evidence="10" id="KW-1185">Reference proteome</keyword>
<feature type="transmembrane region" description="Helical" evidence="6">
    <location>
        <begin position="216"/>
        <end position="236"/>
    </location>
</feature>